<dbReference type="InterPro" id="IPR036188">
    <property type="entry name" value="FAD/NAD-bd_sf"/>
</dbReference>
<feature type="domain" description="FAD dependent oxidoreductase" evidence="1">
    <location>
        <begin position="2"/>
        <end position="342"/>
    </location>
</feature>
<sequence length="408" mass="45428">MIIGAGASGILTARNLTKMGLAVTLVDRNAIGYAQSNHSHGYMHRGHIYQKPAQGLVDALNSGADRWKEEFSTAGIEPLNRNAVVAFENSYNAEVASRAWQRAGLVSHRLTEAAGLRTQPGMTCFETFEETYDFTPWFHYANSSFLADTLTISGAAYELKRTGSKVDGIFVRTPSRNLLLTARFYILAAGTGNLGLVQTATNFRGRALNRMSFMLVLSGRDLPKLSLVSPENATNGLFMVSRHEPAADYWLVSNFVSFSGSECNENAAAMWARSIYRTLSRFTTVLELESGNWGIYRAPKGELRTNRNRLDKHSLQSYGLENLIVAAPTKLTLCPLLADEVAKEIRSMNSINSSVRRYADNHLEELRSPLPVAHERWKRTNMHPLSSLRELSHRPLSRETTGLLTREL</sequence>
<dbReference type="AlphaFoldDB" id="H0JKG5"/>
<dbReference type="SUPFAM" id="SSF51905">
    <property type="entry name" value="FAD/NAD(P)-binding domain"/>
    <property type="match status" value="1"/>
</dbReference>
<dbReference type="Gene3D" id="3.50.50.60">
    <property type="entry name" value="FAD/NAD(P)-binding domain"/>
    <property type="match status" value="1"/>
</dbReference>
<comment type="caution">
    <text evidence="2">The sequence shown here is derived from an EMBL/GenBank/DDBJ whole genome shotgun (WGS) entry which is preliminary data.</text>
</comment>
<dbReference type="Gene3D" id="3.30.9.10">
    <property type="entry name" value="D-Amino Acid Oxidase, subunit A, domain 2"/>
    <property type="match status" value="1"/>
</dbReference>
<evidence type="ECO:0000259" key="1">
    <source>
        <dbReference type="Pfam" id="PF01266"/>
    </source>
</evidence>
<gene>
    <name evidence="2" type="ORF">AK37_00322</name>
</gene>
<name>H0JKG5_9NOCA</name>
<evidence type="ECO:0000313" key="2">
    <source>
        <dbReference type="EMBL" id="EHK86150.1"/>
    </source>
</evidence>
<reference evidence="2 3" key="1">
    <citation type="submission" date="2011-12" db="EMBL/GenBank/DDBJ databases">
        <authorList>
            <person name="Kriszt B."/>
            <person name="Tancsics A."/>
            <person name="Cserhati M."/>
            <person name="Toth A."/>
            <person name="Nagy I."/>
            <person name="Horvath B."/>
            <person name="Tamura T."/>
            <person name="Kukolya J."/>
            <person name="Szoboszlay S."/>
        </authorList>
    </citation>
    <scope>NUCLEOTIDE SEQUENCE [LARGE SCALE GENOMIC DNA]</scope>
    <source>
        <strain evidence="2 3">AK37</strain>
    </source>
</reference>
<dbReference type="Proteomes" id="UP000005064">
    <property type="component" value="Unassembled WGS sequence"/>
</dbReference>
<proteinExistence type="predicted"/>
<protein>
    <submittedName>
        <fullName evidence="2">FAD dependent oxidoreductase</fullName>
    </submittedName>
</protein>
<accession>H0JKG5</accession>
<dbReference type="PATRIC" id="fig|1114960.4.peg.46"/>
<organism evidence="2 3">
    <name type="scientific">Rhodococcus pyridinivorans AK37</name>
    <dbReference type="NCBI Taxonomy" id="1114960"/>
    <lineage>
        <taxon>Bacteria</taxon>
        <taxon>Bacillati</taxon>
        <taxon>Actinomycetota</taxon>
        <taxon>Actinomycetes</taxon>
        <taxon>Mycobacteriales</taxon>
        <taxon>Nocardiaceae</taxon>
        <taxon>Rhodococcus</taxon>
    </lineage>
</organism>
<evidence type="ECO:0000313" key="3">
    <source>
        <dbReference type="Proteomes" id="UP000005064"/>
    </source>
</evidence>
<dbReference type="Pfam" id="PF01266">
    <property type="entry name" value="DAO"/>
    <property type="match status" value="1"/>
</dbReference>
<dbReference type="InterPro" id="IPR006076">
    <property type="entry name" value="FAD-dep_OxRdtase"/>
</dbReference>
<dbReference type="EMBL" id="AHBW01000026">
    <property type="protein sequence ID" value="EHK86150.1"/>
    <property type="molecule type" value="Genomic_DNA"/>
</dbReference>